<feature type="domain" description="ABC transporter" evidence="6">
    <location>
        <begin position="14"/>
        <end position="264"/>
    </location>
</feature>
<dbReference type="FunFam" id="3.40.50.300:FF:000016">
    <property type="entry name" value="Oligopeptide ABC transporter ATP-binding component"/>
    <property type="match status" value="1"/>
</dbReference>
<evidence type="ECO:0000256" key="4">
    <source>
        <dbReference type="ARBA" id="ARBA00022741"/>
    </source>
</evidence>
<dbReference type="STRING" id="655353.SAMN04488056_101551"/>
<dbReference type="InterPro" id="IPR027417">
    <property type="entry name" value="P-loop_NTPase"/>
</dbReference>
<dbReference type="CDD" id="cd03257">
    <property type="entry name" value="ABC_NikE_OppD_transporters"/>
    <property type="match status" value="1"/>
</dbReference>
<evidence type="ECO:0000256" key="2">
    <source>
        <dbReference type="ARBA" id="ARBA00005417"/>
    </source>
</evidence>
<dbReference type="PROSITE" id="PS00211">
    <property type="entry name" value="ABC_TRANSPORTER_1"/>
    <property type="match status" value="1"/>
</dbReference>
<proteinExistence type="inferred from homology"/>
<keyword evidence="3" id="KW-0813">Transport</keyword>
<dbReference type="InterPro" id="IPR050319">
    <property type="entry name" value="ABC_transp_ATP-bind"/>
</dbReference>
<reference evidence="7 8" key="1">
    <citation type="submission" date="2016-10" db="EMBL/GenBank/DDBJ databases">
        <authorList>
            <person name="de Groot N.N."/>
        </authorList>
    </citation>
    <scope>NUCLEOTIDE SEQUENCE [LARGE SCALE GENOMIC DNA]</scope>
    <source>
        <strain evidence="7 8">CGMCC 1.9157</strain>
    </source>
</reference>
<dbReference type="SUPFAM" id="SSF52540">
    <property type="entry name" value="P-loop containing nucleoside triphosphate hydrolases"/>
    <property type="match status" value="1"/>
</dbReference>
<name>A0A1I5AMY4_9HYPH</name>
<dbReference type="AlphaFoldDB" id="A0A1I5AMY4"/>
<dbReference type="InterPro" id="IPR003593">
    <property type="entry name" value="AAA+_ATPase"/>
</dbReference>
<evidence type="ECO:0000256" key="5">
    <source>
        <dbReference type="ARBA" id="ARBA00022840"/>
    </source>
</evidence>
<evidence type="ECO:0000259" key="6">
    <source>
        <dbReference type="PROSITE" id="PS50893"/>
    </source>
</evidence>
<evidence type="ECO:0000313" key="8">
    <source>
        <dbReference type="Proteomes" id="UP000199236"/>
    </source>
</evidence>
<dbReference type="InterPro" id="IPR003439">
    <property type="entry name" value="ABC_transporter-like_ATP-bd"/>
</dbReference>
<evidence type="ECO:0000256" key="1">
    <source>
        <dbReference type="ARBA" id="ARBA00004417"/>
    </source>
</evidence>
<protein>
    <submittedName>
        <fullName evidence="7">Peptide/nickel transport system ATP-binding protein</fullName>
    </submittedName>
</protein>
<dbReference type="RefSeq" id="WP_244544561.1">
    <property type="nucleotide sequence ID" value="NZ_FOVR01000001.1"/>
</dbReference>
<evidence type="ECO:0000313" key="7">
    <source>
        <dbReference type="EMBL" id="SFN63831.1"/>
    </source>
</evidence>
<dbReference type="Gene3D" id="3.40.50.300">
    <property type="entry name" value="P-loop containing nucleotide triphosphate hydrolases"/>
    <property type="match status" value="1"/>
</dbReference>
<keyword evidence="4" id="KW-0547">Nucleotide-binding</keyword>
<comment type="subcellular location">
    <subcellularLocation>
        <location evidence="1">Cell inner membrane</location>
        <topology evidence="1">Peripheral membrane protein</topology>
    </subcellularLocation>
</comment>
<dbReference type="GO" id="GO:0015833">
    <property type="term" value="P:peptide transport"/>
    <property type="evidence" value="ECO:0007669"/>
    <property type="project" value="InterPro"/>
</dbReference>
<dbReference type="PANTHER" id="PTHR43776:SF7">
    <property type="entry name" value="D,D-DIPEPTIDE TRANSPORT ATP-BINDING PROTEIN DDPF-RELATED"/>
    <property type="match status" value="1"/>
</dbReference>
<dbReference type="SMART" id="SM00382">
    <property type="entry name" value="AAA"/>
    <property type="match status" value="1"/>
</dbReference>
<dbReference type="GO" id="GO:0016887">
    <property type="term" value="F:ATP hydrolysis activity"/>
    <property type="evidence" value="ECO:0007669"/>
    <property type="project" value="InterPro"/>
</dbReference>
<dbReference type="PANTHER" id="PTHR43776">
    <property type="entry name" value="TRANSPORT ATP-BINDING PROTEIN"/>
    <property type="match status" value="1"/>
</dbReference>
<dbReference type="PROSITE" id="PS50893">
    <property type="entry name" value="ABC_TRANSPORTER_2"/>
    <property type="match status" value="1"/>
</dbReference>
<dbReference type="Proteomes" id="UP000199236">
    <property type="component" value="Unassembled WGS sequence"/>
</dbReference>
<organism evidence="7 8">
    <name type="scientific">Cohaesibacter marisflavi</name>
    <dbReference type="NCBI Taxonomy" id="655353"/>
    <lineage>
        <taxon>Bacteria</taxon>
        <taxon>Pseudomonadati</taxon>
        <taxon>Pseudomonadota</taxon>
        <taxon>Alphaproteobacteria</taxon>
        <taxon>Hyphomicrobiales</taxon>
        <taxon>Cohaesibacteraceae</taxon>
    </lineage>
</organism>
<accession>A0A1I5AMY4</accession>
<dbReference type="Pfam" id="PF00005">
    <property type="entry name" value="ABC_tran"/>
    <property type="match status" value="1"/>
</dbReference>
<keyword evidence="8" id="KW-1185">Reference proteome</keyword>
<comment type="similarity">
    <text evidence="2">Belongs to the ABC transporter superfamily.</text>
</comment>
<gene>
    <name evidence="7" type="ORF">SAMN04488056_101551</name>
</gene>
<dbReference type="Pfam" id="PF08352">
    <property type="entry name" value="oligo_HPY"/>
    <property type="match status" value="1"/>
</dbReference>
<dbReference type="EMBL" id="FOVR01000001">
    <property type="protein sequence ID" value="SFN63831.1"/>
    <property type="molecule type" value="Genomic_DNA"/>
</dbReference>
<keyword evidence="5 7" id="KW-0067">ATP-binding</keyword>
<evidence type="ECO:0000256" key="3">
    <source>
        <dbReference type="ARBA" id="ARBA00022448"/>
    </source>
</evidence>
<dbReference type="NCBIfam" id="TIGR01727">
    <property type="entry name" value="oligo_HPY"/>
    <property type="match status" value="1"/>
</dbReference>
<dbReference type="GO" id="GO:0005886">
    <property type="term" value="C:plasma membrane"/>
    <property type="evidence" value="ECO:0007669"/>
    <property type="project" value="UniProtKB-SubCell"/>
</dbReference>
<dbReference type="InterPro" id="IPR017871">
    <property type="entry name" value="ABC_transporter-like_CS"/>
</dbReference>
<dbReference type="GO" id="GO:0055085">
    <property type="term" value="P:transmembrane transport"/>
    <property type="evidence" value="ECO:0007669"/>
    <property type="project" value="UniProtKB-ARBA"/>
</dbReference>
<sequence>MSESMTMNQADTLLEISDVSRLFGGGKSLFGKVLPAVHAVQNVNIKVRKGETLGIVGESGCGKSTLARLVVGLDLPTDGAITFAGKDMVAEVKKDRRQMARKVQYVFQDPVASLNPRKKIRTILEAPLIQLLKLNAEEREARLVELMEAVNLAPEFLDRYPHEFSGGQAQRIGIARALAADPELIVLDEPVSALDVSVQAQVLNILDDLKEKFGLTYIFISHDLSVVESISDRVAVMYFGRMVELGDAADVFAEAHHPYSRLLLKSAPVPGRKSMLSEDANTELPDPYNPPPGCAFYARCPRRLDMCTNEAPKLDAAGKKADHLSACFNPENKD</sequence>
<dbReference type="GO" id="GO:0005524">
    <property type="term" value="F:ATP binding"/>
    <property type="evidence" value="ECO:0007669"/>
    <property type="project" value="UniProtKB-KW"/>
</dbReference>
<dbReference type="InterPro" id="IPR013563">
    <property type="entry name" value="Oligopep_ABC_C"/>
</dbReference>